<dbReference type="PROSITE" id="PS00022">
    <property type="entry name" value="EGF_1"/>
    <property type="match status" value="1"/>
</dbReference>
<dbReference type="InterPro" id="IPR000742">
    <property type="entry name" value="EGF"/>
</dbReference>
<protein>
    <recommendedName>
        <fullName evidence="4">EGF-like domain-containing protein</fullName>
    </recommendedName>
</protein>
<dbReference type="PANTHER" id="PTHR31378:SF17">
    <property type="match status" value="1"/>
</dbReference>
<organism evidence="5 6">
    <name type="scientific">Heterostelium pallidum (strain ATCC 26659 / Pp 5 / PN500)</name>
    <name type="common">Cellular slime mold</name>
    <name type="synonym">Polysphondylium pallidum</name>
    <dbReference type="NCBI Taxonomy" id="670386"/>
    <lineage>
        <taxon>Eukaryota</taxon>
        <taxon>Amoebozoa</taxon>
        <taxon>Evosea</taxon>
        <taxon>Eumycetozoa</taxon>
        <taxon>Dictyostelia</taxon>
        <taxon>Acytosteliales</taxon>
        <taxon>Acytosteliaceae</taxon>
        <taxon>Heterostelium</taxon>
    </lineage>
</organism>
<evidence type="ECO:0000313" key="5">
    <source>
        <dbReference type="EMBL" id="EFA78876.1"/>
    </source>
</evidence>
<feature type="domain" description="EGF-like" evidence="4">
    <location>
        <begin position="1029"/>
        <end position="1040"/>
    </location>
</feature>
<evidence type="ECO:0000256" key="3">
    <source>
        <dbReference type="SAM" id="Phobius"/>
    </source>
</evidence>
<dbReference type="Pfam" id="PF07974">
    <property type="entry name" value="EGF_2"/>
    <property type="match status" value="1"/>
</dbReference>
<dbReference type="STRING" id="670386.D3BHX6"/>
<dbReference type="RefSeq" id="XP_020431000.1">
    <property type="nucleotide sequence ID" value="XM_020579161.1"/>
</dbReference>
<feature type="transmembrane region" description="Helical" evidence="3">
    <location>
        <begin position="1288"/>
        <end position="1310"/>
    </location>
</feature>
<dbReference type="FunCoup" id="D3BHX6">
    <property type="interactions" value="171"/>
</dbReference>
<dbReference type="GeneID" id="31363824"/>
<dbReference type="InterPro" id="IPR013111">
    <property type="entry name" value="EGF_extracell"/>
</dbReference>
<dbReference type="InterPro" id="IPR055463">
    <property type="entry name" value="DUF7035"/>
</dbReference>
<dbReference type="Pfam" id="PF22933">
    <property type="entry name" value="ComC_SSD"/>
    <property type="match status" value="1"/>
</dbReference>
<dbReference type="EMBL" id="ADBJ01000037">
    <property type="protein sequence ID" value="EFA78876.1"/>
    <property type="molecule type" value="Genomic_DNA"/>
</dbReference>
<proteinExistence type="predicted"/>
<comment type="caution">
    <text evidence="5">The sequence shown here is derived from an EMBL/GenBank/DDBJ whole genome shotgun (WGS) entry which is preliminary data.</text>
</comment>
<evidence type="ECO:0000313" key="6">
    <source>
        <dbReference type="Proteomes" id="UP000001396"/>
    </source>
</evidence>
<name>D3BHX6_HETP5</name>
<keyword evidence="3" id="KW-1133">Transmembrane helix</keyword>
<feature type="region of interest" description="Disordered" evidence="2">
    <location>
        <begin position="927"/>
        <end position="1008"/>
    </location>
</feature>
<reference evidence="5 6" key="1">
    <citation type="journal article" date="2011" name="Genome Res.">
        <title>Phylogeny-wide analysis of social amoeba genomes highlights ancient origins for complex intercellular communication.</title>
        <authorList>
            <person name="Heidel A.J."/>
            <person name="Lawal H.M."/>
            <person name="Felder M."/>
            <person name="Schilde C."/>
            <person name="Helps N.R."/>
            <person name="Tunggal B."/>
            <person name="Rivero F."/>
            <person name="John U."/>
            <person name="Schleicher M."/>
            <person name="Eichinger L."/>
            <person name="Platzer M."/>
            <person name="Noegel A.A."/>
            <person name="Schaap P."/>
            <person name="Gloeckner G."/>
        </authorList>
    </citation>
    <scope>NUCLEOTIDE SEQUENCE [LARGE SCALE GENOMIC DNA]</scope>
    <source>
        <strain evidence="6">ATCC 26659 / Pp 5 / PN500</strain>
    </source>
</reference>
<dbReference type="CDD" id="cd00054">
    <property type="entry name" value="EGF_CA"/>
    <property type="match status" value="1"/>
</dbReference>
<feature type="compositionally biased region" description="Low complexity" evidence="2">
    <location>
        <begin position="941"/>
        <end position="1006"/>
    </location>
</feature>
<dbReference type="InParanoid" id="D3BHX6"/>
<dbReference type="Proteomes" id="UP000001396">
    <property type="component" value="Unassembled WGS sequence"/>
</dbReference>
<dbReference type="PANTHER" id="PTHR31378">
    <property type="entry name" value="EGF-LIKE DOMAIN-CONTAINING PROTEIN-RELATED-RELATED"/>
    <property type="match status" value="1"/>
</dbReference>
<dbReference type="InterPro" id="IPR055462">
    <property type="entry name" value="DUF7034"/>
</dbReference>
<keyword evidence="6" id="KW-1185">Reference proteome</keyword>
<accession>D3BHX6</accession>
<keyword evidence="3" id="KW-0812">Transmembrane</keyword>
<dbReference type="Pfam" id="PF23033">
    <property type="entry name" value="DUF7034"/>
    <property type="match status" value="1"/>
</dbReference>
<gene>
    <name evidence="5" type="ORF">PPL_08344</name>
</gene>
<dbReference type="Pfam" id="PF23034">
    <property type="entry name" value="DUF7035"/>
    <property type="match status" value="1"/>
</dbReference>
<dbReference type="InterPro" id="IPR054484">
    <property type="entry name" value="ComC_SSD"/>
</dbReference>
<dbReference type="Gene3D" id="2.10.25.10">
    <property type="entry name" value="Laminin"/>
    <property type="match status" value="1"/>
</dbReference>
<keyword evidence="3" id="KW-0472">Membrane</keyword>
<keyword evidence="1" id="KW-1015">Disulfide bond</keyword>
<dbReference type="OMA" id="MYITNIT"/>
<evidence type="ECO:0000259" key="4">
    <source>
        <dbReference type="PROSITE" id="PS00022"/>
    </source>
</evidence>
<evidence type="ECO:0000256" key="1">
    <source>
        <dbReference type="ARBA" id="ARBA00023157"/>
    </source>
</evidence>
<evidence type="ECO:0000256" key="2">
    <source>
        <dbReference type="SAM" id="MobiDB-lite"/>
    </source>
</evidence>
<sequence>MDASKIPASLTTLDFTASLLSNISQESIGPISCIPSASPVYQDRYAMRFIQYVELKNPLNIVNPRYGAAATNYWKDIKIRANSWLPQGWVTISFKATSLLPSFGSVNATIYPPLYPQQSANIPQNNPYNNIKQLQKKDIGTTILGYNSRQITFSQICSHNLILNVQNLNSALGFGDGAFETRYFPVLGTPANATYHIFVNATTPTGALPLYVYDQSSLSYPDIFGNTTNPLSTYSGKGSATQDNTINGYIHNINVTLSVVGLTPITISYSSIENLNYYHYPAGLRTLRNDGIEGATYQFYFDTIYPNCTNNGEFIFFTTNFKRISFQTNFGPWIPALPSQIGTSIYYQDIQYYPVSTFSFVIRLNLKNILYTGIRGVDLYNTKINAWDLIQGNLNEGVFETFISWDLMANLVQVKAQSYYPNIDFGKDYEISVINQNFQFFKYIPPQLTSFSLNDITYFKFVPNIVDVSNGTGTTVLVFNFKNSKQSDRPSIYIPSNSHLPGIIDQNNVFTGYYNQTTQNFNIPITIKQQVFSRSLDYNITAVPTYISRDMVVLNFGSDALLYVHSDFADEMGPNVESISQYPGSTITIGSSETKSIGWDFTLFDKPSGFQYGVAMITSNIDFMPINVSFTAFNNTDGDEFTGNYSIRIPINGNCRSAVYHIDLVLFDYLGNEADSRIGSILPKLNPFYKMWGDATLESLTNITVTCTATPDTTPPIITMLEVHTSTIDVGSNNRLFEASFTFTDDDSGISTNTKDNPIVYLSTYYGETTMFKSKFESISGLSVTYSVSGQVPFGFAMRGFFLISIYGGVDNHRNLGGITSSELKSIYPSSYYGTTIFNLISPVLEGATETLKESGGPLYIRGKKMGFNYDTVTCQIDYGSGYQPITIDLRYPSIFLINIGTVTGPSIKVQLFVNGSSSNELVINKYTIPPPAPRPPKRNSTSTTTTTTTTTTITTTTSNGATTTTDSTTGVTSTTTTSNGATTTSTATNTGTTSTTTTTGSTTGTPIPNCPGSTTPCSNHGQCINGECLCDRLWYGPDCNSKNHILPPPPIQPNQPTINTTIPFEDGFNIIGRISVDSLREISSSGEIIATYQLSDWVLFNLSTPSQFLYRYQTTVKHFTNVSVDVEFFLNETTITFAKENFTMLPSTIKYSISLTPYDFSDKLSTLQIVMSAALETEDHDTCSKKTYGGPNDNISWIKLNIDNQSLYGRFLRVAEIDQSVVPITNELLDAQMNPVNNESSVQTFIGINIPQFEINVKLDPDFSILIDSDQPSGAKCKSSNKLSAGAIAGITVGCVVFCAAVIGAIFYYKSRMRAKRYNKDMERKLKRIG</sequence>